<evidence type="ECO:0000313" key="1">
    <source>
        <dbReference type="EMBL" id="PIO55196.1"/>
    </source>
</evidence>
<keyword evidence="2" id="KW-1185">Reference proteome</keyword>
<accession>A0A2G9TB48</accession>
<organism evidence="1 2">
    <name type="scientific">Teladorsagia circumcincta</name>
    <name type="common">Brown stomach worm</name>
    <name type="synonym">Ostertagia circumcincta</name>
    <dbReference type="NCBI Taxonomy" id="45464"/>
    <lineage>
        <taxon>Eukaryota</taxon>
        <taxon>Metazoa</taxon>
        <taxon>Ecdysozoa</taxon>
        <taxon>Nematoda</taxon>
        <taxon>Chromadorea</taxon>
        <taxon>Rhabditida</taxon>
        <taxon>Rhabditina</taxon>
        <taxon>Rhabditomorpha</taxon>
        <taxon>Strongyloidea</taxon>
        <taxon>Trichostrongylidae</taxon>
        <taxon>Teladorsagia</taxon>
    </lineage>
</organism>
<sequence>MAENQLWRDLRCLHPRQSLTSFCGIRPAVWLACEFPSSAR</sequence>
<dbReference type="AlphaFoldDB" id="A0A2G9TB48"/>
<name>A0A2G9TB48_TELCI</name>
<dbReference type="EMBL" id="KZ388073">
    <property type="protein sequence ID" value="PIO55196.1"/>
    <property type="molecule type" value="Genomic_DNA"/>
</dbReference>
<gene>
    <name evidence="1" type="ORF">TELCIR_23418</name>
</gene>
<proteinExistence type="predicted"/>
<reference evidence="1 2" key="1">
    <citation type="submission" date="2015-09" db="EMBL/GenBank/DDBJ databases">
        <title>Draft genome of the parasitic nematode Teladorsagia circumcincta isolate WARC Sus (inbred).</title>
        <authorList>
            <person name="Mitreva M."/>
        </authorList>
    </citation>
    <scope>NUCLEOTIDE SEQUENCE [LARGE SCALE GENOMIC DNA]</scope>
    <source>
        <strain evidence="1 2">S</strain>
    </source>
</reference>
<dbReference type="Proteomes" id="UP000230423">
    <property type="component" value="Unassembled WGS sequence"/>
</dbReference>
<evidence type="ECO:0000313" key="2">
    <source>
        <dbReference type="Proteomes" id="UP000230423"/>
    </source>
</evidence>
<protein>
    <submittedName>
        <fullName evidence="1">Uncharacterized protein</fullName>
    </submittedName>
</protein>